<sequence>MIITGVVVHGAGRGRPMGYPTANLDITESGELPPDGVYFGWFTLDDRTDAALLSIGTNPTFGGYARSVEAHVLDRNEDMYGRTARVEIGALIRGQVRFVNAEALVAAMRTDERFARRMAAGGDDATAEELPWCPQ</sequence>
<gene>
    <name evidence="9" type="ORF">Aco03nite_001450</name>
</gene>
<name>A0ABQ3WZN0_9ACTN</name>
<evidence type="ECO:0000256" key="7">
    <source>
        <dbReference type="ARBA" id="ARBA00047880"/>
    </source>
</evidence>
<evidence type="ECO:0000313" key="9">
    <source>
        <dbReference type="EMBL" id="GID51741.1"/>
    </source>
</evidence>
<evidence type="ECO:0000256" key="6">
    <source>
        <dbReference type="ARBA" id="ARBA00022840"/>
    </source>
</evidence>
<organism evidence="9 10">
    <name type="scientific">Actinoplanes couchii</name>
    <dbReference type="NCBI Taxonomy" id="403638"/>
    <lineage>
        <taxon>Bacteria</taxon>
        <taxon>Bacillati</taxon>
        <taxon>Actinomycetota</taxon>
        <taxon>Actinomycetes</taxon>
        <taxon>Micromonosporales</taxon>
        <taxon>Micromonosporaceae</taxon>
        <taxon>Actinoplanes</taxon>
    </lineage>
</organism>
<keyword evidence="10" id="KW-1185">Reference proteome</keyword>
<keyword evidence="6" id="KW-0067">ATP-binding</keyword>
<dbReference type="InterPro" id="IPR023468">
    <property type="entry name" value="Riboflavin_kinase"/>
</dbReference>
<dbReference type="PANTHER" id="PTHR22749:SF6">
    <property type="entry name" value="RIBOFLAVIN KINASE"/>
    <property type="match status" value="1"/>
</dbReference>
<evidence type="ECO:0000256" key="4">
    <source>
        <dbReference type="ARBA" id="ARBA00022679"/>
    </source>
</evidence>
<keyword evidence="2" id="KW-0285">Flavoprotein</keyword>
<keyword evidence="3" id="KW-0288">FMN</keyword>
<evidence type="ECO:0000256" key="3">
    <source>
        <dbReference type="ARBA" id="ARBA00022643"/>
    </source>
</evidence>
<feature type="domain" description="Riboflavin kinase" evidence="8">
    <location>
        <begin position="1"/>
        <end position="120"/>
    </location>
</feature>
<dbReference type="PANTHER" id="PTHR22749">
    <property type="entry name" value="RIBOFLAVIN KINASE/FMN ADENYLYLTRANSFERASE"/>
    <property type="match status" value="1"/>
</dbReference>
<dbReference type="Pfam" id="PF01687">
    <property type="entry name" value="Flavokinase"/>
    <property type="match status" value="1"/>
</dbReference>
<comment type="catalytic activity">
    <reaction evidence="7">
        <text>riboflavin + ATP = FMN + ADP + H(+)</text>
        <dbReference type="Rhea" id="RHEA:14357"/>
        <dbReference type="ChEBI" id="CHEBI:15378"/>
        <dbReference type="ChEBI" id="CHEBI:30616"/>
        <dbReference type="ChEBI" id="CHEBI:57986"/>
        <dbReference type="ChEBI" id="CHEBI:58210"/>
        <dbReference type="ChEBI" id="CHEBI:456216"/>
        <dbReference type="EC" id="2.7.1.26"/>
    </reaction>
</comment>
<protein>
    <recommendedName>
        <fullName evidence="1">riboflavin kinase</fullName>
        <ecNumber evidence="1">2.7.1.26</ecNumber>
    </recommendedName>
</protein>
<evidence type="ECO:0000256" key="1">
    <source>
        <dbReference type="ARBA" id="ARBA00012105"/>
    </source>
</evidence>
<dbReference type="InterPro" id="IPR015865">
    <property type="entry name" value="Riboflavin_kinase_bac/euk"/>
</dbReference>
<dbReference type="RefSeq" id="WP_203792508.1">
    <property type="nucleotide sequence ID" value="NZ_BAAAQE010000090.1"/>
</dbReference>
<proteinExistence type="predicted"/>
<reference evidence="9 10" key="1">
    <citation type="submission" date="2021-01" db="EMBL/GenBank/DDBJ databases">
        <title>Whole genome shotgun sequence of Actinoplanes couchii NBRC 106145.</title>
        <authorList>
            <person name="Komaki H."/>
            <person name="Tamura T."/>
        </authorList>
    </citation>
    <scope>NUCLEOTIDE SEQUENCE [LARGE SCALE GENOMIC DNA]</scope>
    <source>
        <strain evidence="9 10">NBRC 106145</strain>
    </source>
</reference>
<dbReference type="EC" id="2.7.1.26" evidence="1"/>
<dbReference type="InterPro" id="IPR023465">
    <property type="entry name" value="Riboflavin_kinase_dom_sf"/>
</dbReference>
<accession>A0ABQ3WZN0</accession>
<comment type="caution">
    <text evidence="9">The sequence shown here is derived from an EMBL/GenBank/DDBJ whole genome shotgun (WGS) entry which is preliminary data.</text>
</comment>
<dbReference type="EMBL" id="BOMG01000004">
    <property type="protein sequence ID" value="GID51741.1"/>
    <property type="molecule type" value="Genomic_DNA"/>
</dbReference>
<evidence type="ECO:0000313" key="10">
    <source>
        <dbReference type="Proteomes" id="UP000612282"/>
    </source>
</evidence>
<evidence type="ECO:0000256" key="5">
    <source>
        <dbReference type="ARBA" id="ARBA00022741"/>
    </source>
</evidence>
<evidence type="ECO:0000256" key="2">
    <source>
        <dbReference type="ARBA" id="ARBA00022630"/>
    </source>
</evidence>
<keyword evidence="5" id="KW-0547">Nucleotide-binding</keyword>
<keyword evidence="4" id="KW-0808">Transferase</keyword>
<dbReference type="Gene3D" id="2.40.30.30">
    <property type="entry name" value="Riboflavin kinase-like"/>
    <property type="match status" value="1"/>
</dbReference>
<evidence type="ECO:0000259" key="8">
    <source>
        <dbReference type="SMART" id="SM00904"/>
    </source>
</evidence>
<dbReference type="Proteomes" id="UP000612282">
    <property type="component" value="Unassembled WGS sequence"/>
</dbReference>
<dbReference type="SMART" id="SM00904">
    <property type="entry name" value="Flavokinase"/>
    <property type="match status" value="1"/>
</dbReference>
<dbReference type="SUPFAM" id="SSF82114">
    <property type="entry name" value="Riboflavin kinase-like"/>
    <property type="match status" value="1"/>
</dbReference>